<protein>
    <submittedName>
        <fullName evidence="1">Uncharacterized protein</fullName>
    </submittedName>
</protein>
<sequence>MAEAGGLDDAGQAEAGVAAQVELVDGIALDAAHDDVDRGEPARRAHPDAAVAADEVLGLDDGHAEHGGLQRLVEGRVAQRAGREDDDAGHVVGVGGGGDERLVHVEEEPAQPREVDLAVQVGQDARDDPAVGHGVARAGRCLGAVGEDPPGPVAVAGEVHRRHDELAGPGQVDAVGLREPAVVPVDGGTGQDPGAHEALLAGEVGEHGVEQGGALAHALLEAGPLGGAEGERQRVELPLARLGGDLAPFGCLAVLGGDAGAVGDAVVGDEAPGRRARCEEGGQTGAGDLVGERLRRLTHPVEGDELVDPFAARDDLAVVVEQG</sequence>
<name>K1EKK3_9MICO</name>
<proteinExistence type="predicted"/>
<dbReference type="EMBL" id="ALWX01000099">
    <property type="protein sequence ID" value="EKA59858.1"/>
    <property type="molecule type" value="Genomic_DNA"/>
</dbReference>
<comment type="caution">
    <text evidence="1">The sequence shown here is derived from an EMBL/GenBank/DDBJ whole genome shotgun (WGS) entry which is preliminary data.</text>
</comment>
<accession>K1EKK3</accession>
<reference evidence="1 2" key="1">
    <citation type="journal article" date="2012" name="J. Bacteriol.">
        <title>Genome Sequence of Janibacter hoylei MTCC8307, Isolated from the Stratospheric Air.</title>
        <authorList>
            <person name="Pawar S.P."/>
            <person name="Dhotre D.P."/>
            <person name="Shetty S.A."/>
            <person name="Chowdhury S.P."/>
            <person name="Chaudhari B.L."/>
            <person name="Shouche Y.S."/>
        </authorList>
    </citation>
    <scope>NUCLEOTIDE SEQUENCE [LARGE SCALE GENOMIC DNA]</scope>
    <source>
        <strain evidence="1 2">PVAS-1</strain>
    </source>
</reference>
<evidence type="ECO:0000313" key="2">
    <source>
        <dbReference type="Proteomes" id="UP000004474"/>
    </source>
</evidence>
<evidence type="ECO:0000313" key="1">
    <source>
        <dbReference type="EMBL" id="EKA59858.1"/>
    </source>
</evidence>
<gene>
    <name evidence="1" type="ORF">B277_15999</name>
</gene>
<organism evidence="1 2">
    <name type="scientific">Janibacter hoylei PVAS-1</name>
    <dbReference type="NCBI Taxonomy" id="1210046"/>
    <lineage>
        <taxon>Bacteria</taxon>
        <taxon>Bacillati</taxon>
        <taxon>Actinomycetota</taxon>
        <taxon>Actinomycetes</taxon>
        <taxon>Micrococcales</taxon>
        <taxon>Intrasporangiaceae</taxon>
        <taxon>Janibacter</taxon>
    </lineage>
</organism>
<dbReference type="AlphaFoldDB" id="K1EKK3"/>
<dbReference type="Proteomes" id="UP000004474">
    <property type="component" value="Unassembled WGS sequence"/>
</dbReference>